<name>A0A9Q1L287_9CARY</name>
<dbReference type="PROSITE" id="PS00674">
    <property type="entry name" value="AAA"/>
    <property type="match status" value="1"/>
</dbReference>
<evidence type="ECO:0000256" key="2">
    <source>
        <dbReference type="ARBA" id="ARBA00022741"/>
    </source>
</evidence>
<evidence type="ECO:0000256" key="3">
    <source>
        <dbReference type="ARBA" id="ARBA00022787"/>
    </source>
</evidence>
<evidence type="ECO:0000256" key="4">
    <source>
        <dbReference type="ARBA" id="ARBA00022840"/>
    </source>
</evidence>
<gene>
    <name evidence="8" type="ORF">Cgig2_005083</name>
</gene>
<dbReference type="InterPro" id="IPR003593">
    <property type="entry name" value="AAA+_ATPase"/>
</dbReference>
<dbReference type="InterPro" id="IPR056653">
    <property type="entry name" value="DUF7751"/>
</dbReference>
<feature type="region of interest" description="Disordered" evidence="6">
    <location>
        <begin position="191"/>
        <end position="219"/>
    </location>
</feature>
<feature type="compositionally biased region" description="Low complexity" evidence="6">
    <location>
        <begin position="206"/>
        <end position="219"/>
    </location>
</feature>
<feature type="compositionally biased region" description="Basic and acidic residues" evidence="6">
    <location>
        <begin position="702"/>
        <end position="733"/>
    </location>
</feature>
<dbReference type="InterPro" id="IPR027417">
    <property type="entry name" value="P-loop_NTPase"/>
</dbReference>
<feature type="domain" description="AAA+ ATPase" evidence="7">
    <location>
        <begin position="508"/>
        <end position="645"/>
    </location>
</feature>
<dbReference type="PANTHER" id="PTHR45644">
    <property type="entry name" value="AAA ATPASE, PUTATIVE (AFU_ORTHOLOGUE AFUA_2G12920)-RELATED-RELATED"/>
    <property type="match status" value="1"/>
</dbReference>
<dbReference type="GO" id="GO:0016887">
    <property type="term" value="F:ATP hydrolysis activity"/>
    <property type="evidence" value="ECO:0007669"/>
    <property type="project" value="InterPro"/>
</dbReference>
<evidence type="ECO:0000256" key="1">
    <source>
        <dbReference type="ARBA" id="ARBA00004572"/>
    </source>
</evidence>
<dbReference type="GO" id="GO:0005524">
    <property type="term" value="F:ATP binding"/>
    <property type="evidence" value="ECO:0007669"/>
    <property type="project" value="UniProtKB-KW"/>
</dbReference>
<dbReference type="Pfam" id="PF24933">
    <property type="entry name" value="DUF7751"/>
    <property type="match status" value="1"/>
</dbReference>
<keyword evidence="2" id="KW-0547">Nucleotide-binding</keyword>
<evidence type="ECO:0000256" key="5">
    <source>
        <dbReference type="ARBA" id="ARBA00023128"/>
    </source>
</evidence>
<dbReference type="EMBL" id="JAKOGI010000003">
    <property type="protein sequence ID" value="KAJ8452747.1"/>
    <property type="molecule type" value="Genomic_DNA"/>
</dbReference>
<dbReference type="SUPFAM" id="SSF52540">
    <property type="entry name" value="P-loop containing nucleoside triphosphate hydrolases"/>
    <property type="match status" value="1"/>
</dbReference>
<dbReference type="Pfam" id="PF17862">
    <property type="entry name" value="AAA_lid_3"/>
    <property type="match status" value="1"/>
</dbReference>
<dbReference type="PANTHER" id="PTHR45644:SF83">
    <property type="entry name" value="P-LOOP CONTAINING NUCLEOSIDE TRIPHOSPHATE HYDROLASES SUPERFAMILY PROTEIN"/>
    <property type="match status" value="1"/>
</dbReference>
<evidence type="ECO:0000313" key="9">
    <source>
        <dbReference type="Proteomes" id="UP001153076"/>
    </source>
</evidence>
<keyword evidence="3" id="KW-0472">Membrane</keyword>
<feature type="compositionally biased region" description="Basic and acidic residues" evidence="6">
    <location>
        <begin position="419"/>
        <end position="436"/>
    </location>
</feature>
<keyword evidence="3" id="KW-1000">Mitochondrion outer membrane</keyword>
<sequence>MEQKGVLLSALSVGVGVGVGLGLASGQTLGKWVGSNSALDILSADQIELELMKLVAHGKDFTVTFDNFPYYLSEQTKALLTSAAFVHLKHAEVAKFTKNLSPGSRTVLLSGPTELYQQSLAKALAHYFEAELLLLDVADFSIKMQNKYGCDKKEPAMTRCISEATLGRMSSLLGSFSLLPAKDVPKGTNLRAVDAANNPPKHRRNASTSTGISSITSESAATNQEKSPIILYIRDIDVLLLQSERLYNLFSKLLNKLNGSVLVLGSRMLDAEVGCGQVDEKLAQLFPYNIDVRPPEDEGNLVNWTAQLEEDMKTMKFQDNKNHIAEVLAANDLICDDLGSICHADTITLSNHVDEIVMSAISYHLMNKKEPEYRNGKLVISSNSLSHGLSIFQGGKTSDKFKMNSESGKEVDDSSAVKPDSKSDNSENKNEMDKSNPGKNGENVAPVKEVPPDNEFEKRIRPEVIPANEIGVTFNDIGALDEIKESLQELVMLPLRRPDLFKGGLLKPCRGILLFGPPGTGKTMLAKAIAHEAGASFINVSMSTITSKWFGEDEKNVRALFTLAAKVSPTIIFIDEVDSMLGQRTRVGEHEAMRKIKNEFMTHWDGLMTKPGEQILVLAATNRPFDLDEAIIRRFERRVMVGLPSVENREKILRTLLSKETAEGIDYHELATMTEGYTGSDLKNLCVTAAYRPVRELLQRERQKDVERKKKALEKQDSADDSDQAKEENKEEGPIVLRPLTMEDMKQAKAQVAASFASEGAVMNELKQWNELYGEGGSRKKEQLTYFL</sequence>
<dbReference type="InterPro" id="IPR041569">
    <property type="entry name" value="AAA_lid_3"/>
</dbReference>
<dbReference type="InterPro" id="IPR003959">
    <property type="entry name" value="ATPase_AAA_core"/>
</dbReference>
<dbReference type="Gene3D" id="1.10.8.60">
    <property type="match status" value="1"/>
</dbReference>
<keyword evidence="5" id="KW-0496">Mitochondrion</keyword>
<dbReference type="InterPro" id="IPR051701">
    <property type="entry name" value="Mito_OM_Translocase_MSP1"/>
</dbReference>
<keyword evidence="9" id="KW-1185">Reference proteome</keyword>
<proteinExistence type="predicted"/>
<dbReference type="Proteomes" id="UP001153076">
    <property type="component" value="Unassembled WGS sequence"/>
</dbReference>
<protein>
    <recommendedName>
        <fullName evidence="7">AAA+ ATPase domain-containing protein</fullName>
    </recommendedName>
</protein>
<dbReference type="Gene3D" id="3.40.50.300">
    <property type="entry name" value="P-loop containing nucleotide triphosphate hydrolases"/>
    <property type="match status" value="2"/>
</dbReference>
<comment type="caution">
    <text evidence="8">The sequence shown here is derived from an EMBL/GenBank/DDBJ whole genome shotgun (WGS) entry which is preliminary data.</text>
</comment>
<dbReference type="Pfam" id="PF00004">
    <property type="entry name" value="AAA"/>
    <property type="match status" value="1"/>
</dbReference>
<feature type="region of interest" description="Disordered" evidence="6">
    <location>
        <begin position="702"/>
        <end position="735"/>
    </location>
</feature>
<evidence type="ECO:0000259" key="7">
    <source>
        <dbReference type="SMART" id="SM00382"/>
    </source>
</evidence>
<organism evidence="8 9">
    <name type="scientific">Carnegiea gigantea</name>
    <dbReference type="NCBI Taxonomy" id="171969"/>
    <lineage>
        <taxon>Eukaryota</taxon>
        <taxon>Viridiplantae</taxon>
        <taxon>Streptophyta</taxon>
        <taxon>Embryophyta</taxon>
        <taxon>Tracheophyta</taxon>
        <taxon>Spermatophyta</taxon>
        <taxon>Magnoliopsida</taxon>
        <taxon>eudicotyledons</taxon>
        <taxon>Gunneridae</taxon>
        <taxon>Pentapetalae</taxon>
        <taxon>Caryophyllales</taxon>
        <taxon>Cactineae</taxon>
        <taxon>Cactaceae</taxon>
        <taxon>Cactoideae</taxon>
        <taxon>Echinocereeae</taxon>
        <taxon>Carnegiea</taxon>
    </lineage>
</organism>
<dbReference type="SMART" id="SM00382">
    <property type="entry name" value="AAA"/>
    <property type="match status" value="1"/>
</dbReference>
<evidence type="ECO:0000313" key="8">
    <source>
        <dbReference type="EMBL" id="KAJ8452747.1"/>
    </source>
</evidence>
<dbReference type="OrthoDB" id="1883434at2759"/>
<feature type="region of interest" description="Disordered" evidence="6">
    <location>
        <begin position="396"/>
        <end position="459"/>
    </location>
</feature>
<accession>A0A9Q1L287</accession>
<feature type="compositionally biased region" description="Basic and acidic residues" evidence="6">
    <location>
        <begin position="397"/>
        <end position="412"/>
    </location>
</feature>
<evidence type="ECO:0000256" key="6">
    <source>
        <dbReference type="SAM" id="MobiDB-lite"/>
    </source>
</evidence>
<comment type="subcellular location">
    <subcellularLocation>
        <location evidence="1">Mitochondrion outer membrane</location>
        <topology evidence="1">Single-pass membrane protein</topology>
    </subcellularLocation>
</comment>
<dbReference type="AlphaFoldDB" id="A0A9Q1L287"/>
<dbReference type="GO" id="GO:0005741">
    <property type="term" value="C:mitochondrial outer membrane"/>
    <property type="evidence" value="ECO:0007669"/>
    <property type="project" value="UniProtKB-SubCell"/>
</dbReference>
<dbReference type="InterPro" id="IPR003960">
    <property type="entry name" value="ATPase_AAA_CS"/>
</dbReference>
<keyword evidence="4" id="KW-0067">ATP-binding</keyword>
<reference evidence="8" key="1">
    <citation type="submission" date="2022-04" db="EMBL/GenBank/DDBJ databases">
        <title>Carnegiea gigantea Genome sequencing and assembly v2.</title>
        <authorList>
            <person name="Copetti D."/>
            <person name="Sanderson M.J."/>
            <person name="Burquez A."/>
            <person name="Wojciechowski M.F."/>
        </authorList>
    </citation>
    <scope>NUCLEOTIDE SEQUENCE</scope>
    <source>
        <strain evidence="8">SGP5-SGP5p</strain>
        <tissue evidence="8">Aerial part</tissue>
    </source>
</reference>
<dbReference type="FunFam" id="3.40.50.300:FF:000416">
    <property type="entry name" value="p-loop nucleoside triphosphate hydrolase superfamily protein"/>
    <property type="match status" value="1"/>
</dbReference>